<dbReference type="PANTHER" id="PTHR24416:SF611">
    <property type="entry name" value="TYROSINE-PROTEIN KINASE TRANSMEMBRANE RECEPTOR ROR"/>
    <property type="match status" value="1"/>
</dbReference>
<protein>
    <recommendedName>
        <fullName evidence="1">Protein kinase domain-containing protein</fullName>
    </recommendedName>
</protein>
<evidence type="ECO:0000313" key="3">
    <source>
        <dbReference type="Proteomes" id="UP001497512"/>
    </source>
</evidence>
<evidence type="ECO:0000313" key="2">
    <source>
        <dbReference type="EMBL" id="CAK9188699.1"/>
    </source>
</evidence>
<dbReference type="Gene3D" id="1.10.510.10">
    <property type="entry name" value="Transferase(Phosphotransferase) domain 1"/>
    <property type="match status" value="1"/>
</dbReference>
<dbReference type="InterPro" id="IPR011009">
    <property type="entry name" value="Kinase-like_dom_sf"/>
</dbReference>
<dbReference type="InterPro" id="IPR050122">
    <property type="entry name" value="RTK"/>
</dbReference>
<accession>A0ABP0T6S6</accession>
<dbReference type="PROSITE" id="PS00109">
    <property type="entry name" value="PROTEIN_KINASE_TYR"/>
    <property type="match status" value="1"/>
</dbReference>
<dbReference type="Pfam" id="PF07714">
    <property type="entry name" value="PK_Tyr_Ser-Thr"/>
    <property type="match status" value="1"/>
</dbReference>
<dbReference type="PRINTS" id="PR00109">
    <property type="entry name" value="TYRKINASE"/>
</dbReference>
<dbReference type="InterPro" id="IPR008266">
    <property type="entry name" value="Tyr_kinase_AS"/>
</dbReference>
<dbReference type="InterPro" id="IPR001245">
    <property type="entry name" value="Ser-Thr/Tyr_kinase_cat_dom"/>
</dbReference>
<dbReference type="PROSITE" id="PS50011">
    <property type="entry name" value="PROTEIN_KINASE_DOM"/>
    <property type="match status" value="1"/>
</dbReference>
<dbReference type="PANTHER" id="PTHR24416">
    <property type="entry name" value="TYROSINE-PROTEIN KINASE RECEPTOR"/>
    <property type="match status" value="1"/>
</dbReference>
<feature type="domain" description="Protein kinase" evidence="1">
    <location>
        <begin position="1"/>
        <end position="197"/>
    </location>
</feature>
<dbReference type="SUPFAM" id="SSF56112">
    <property type="entry name" value="Protein kinase-like (PK-like)"/>
    <property type="match status" value="1"/>
</dbReference>
<reference evidence="2" key="1">
    <citation type="submission" date="2024-02" db="EMBL/GenBank/DDBJ databases">
        <authorList>
            <consortium name="ELIXIR-Norway"/>
            <consortium name="Elixir Norway"/>
        </authorList>
    </citation>
    <scope>NUCLEOTIDE SEQUENCE</scope>
</reference>
<dbReference type="EMBL" id="CAXANX010000012">
    <property type="protein sequence ID" value="CAK9188699.1"/>
    <property type="molecule type" value="Genomic_DNA"/>
</dbReference>
<gene>
    <name evidence="2" type="ORF">CSSPTR1EN2_LOCUS23987</name>
</gene>
<comment type="caution">
    <text evidence="2">The sequence shown here is derived from an EMBL/GenBank/DDBJ whole genome shotgun (WGS) entry which is preliminary data.</text>
</comment>
<sequence>MLLQERAPHGDLGELLRENDFKPIEKVSCEIFVQLCEALIFLAYNSIVHGDVACRNVLVFRSNPTEPSDNLVKLTDFGLTRASAIYSIADSSASSTMTVVPVRYAAPEILQTMDGSNYSDKSDVYSMGVLMWEVCSRGTLPYASVDRDEDIRRRKMNNERLPQPSSCSDQLWAIMNQCWHQQPHARSDFRSLKRSLLALVFASVAE</sequence>
<proteinExistence type="predicted"/>
<keyword evidence="3" id="KW-1185">Reference proteome</keyword>
<dbReference type="InterPro" id="IPR000719">
    <property type="entry name" value="Prot_kinase_dom"/>
</dbReference>
<evidence type="ECO:0000259" key="1">
    <source>
        <dbReference type="PROSITE" id="PS50011"/>
    </source>
</evidence>
<dbReference type="Proteomes" id="UP001497512">
    <property type="component" value="Unassembled WGS sequence"/>
</dbReference>
<name>A0ABP0T6S6_9BRYO</name>
<organism evidence="2 3">
    <name type="scientific">Sphagnum troendelagicum</name>
    <dbReference type="NCBI Taxonomy" id="128251"/>
    <lineage>
        <taxon>Eukaryota</taxon>
        <taxon>Viridiplantae</taxon>
        <taxon>Streptophyta</taxon>
        <taxon>Embryophyta</taxon>
        <taxon>Bryophyta</taxon>
        <taxon>Sphagnophytina</taxon>
        <taxon>Sphagnopsida</taxon>
        <taxon>Sphagnales</taxon>
        <taxon>Sphagnaceae</taxon>
        <taxon>Sphagnum</taxon>
    </lineage>
</organism>